<dbReference type="Proteomes" id="UP000028653">
    <property type="component" value="Unassembled WGS sequence"/>
</dbReference>
<dbReference type="EMBL" id="JMPI01000070">
    <property type="protein sequence ID" value="KFC77007.1"/>
    <property type="molecule type" value="Genomic_DNA"/>
</dbReference>
<dbReference type="InterPro" id="IPR017867">
    <property type="entry name" value="Tyr_phospatase_low_mol_wt"/>
</dbReference>
<dbReference type="FunFam" id="3.40.50.2300:FF:000041">
    <property type="entry name" value="Low molecular weight protein-tyrosine-phosphatase"/>
    <property type="match status" value="1"/>
</dbReference>
<dbReference type="InterPro" id="IPR036196">
    <property type="entry name" value="Ptyr_pPase_sf"/>
</dbReference>
<evidence type="ECO:0000256" key="6">
    <source>
        <dbReference type="PIRSR" id="PIRSR617867-1"/>
    </source>
</evidence>
<dbReference type="PANTHER" id="PTHR11717:SF31">
    <property type="entry name" value="LOW MOLECULAR WEIGHT PROTEIN-TYROSINE-PHOSPHATASE ETP-RELATED"/>
    <property type="match status" value="1"/>
</dbReference>
<evidence type="ECO:0000313" key="9">
    <source>
        <dbReference type="Proteomes" id="UP000028653"/>
    </source>
</evidence>
<dbReference type="PANTHER" id="PTHR11717">
    <property type="entry name" value="LOW MOLECULAR WEIGHT PROTEIN TYROSINE PHOSPHATASE"/>
    <property type="match status" value="1"/>
</dbReference>
<dbReference type="STRING" id="1006004.GBAG_3972"/>
<comment type="similarity">
    <text evidence="1">Belongs to the low molecular weight phosphotyrosine protein phosphatase family.</text>
</comment>
<name>A0A085FZW2_9ENTR</name>
<organism evidence="8 9">
    <name type="scientific">Buttiauxella agrestis ATCC 33320</name>
    <dbReference type="NCBI Taxonomy" id="1006004"/>
    <lineage>
        <taxon>Bacteria</taxon>
        <taxon>Pseudomonadati</taxon>
        <taxon>Pseudomonadota</taxon>
        <taxon>Gammaproteobacteria</taxon>
        <taxon>Enterobacterales</taxon>
        <taxon>Enterobacteriaceae</taxon>
        <taxon>Buttiauxella</taxon>
    </lineage>
</organism>
<dbReference type="InterPro" id="IPR050438">
    <property type="entry name" value="LMW_PTPase"/>
</dbReference>
<dbReference type="PRINTS" id="PR00719">
    <property type="entry name" value="LMWPTPASE"/>
</dbReference>
<dbReference type="Pfam" id="PF01451">
    <property type="entry name" value="LMWPc"/>
    <property type="match status" value="1"/>
</dbReference>
<evidence type="ECO:0000256" key="3">
    <source>
        <dbReference type="ARBA" id="ARBA00022801"/>
    </source>
</evidence>
<dbReference type="GO" id="GO:0004725">
    <property type="term" value="F:protein tyrosine phosphatase activity"/>
    <property type="evidence" value="ECO:0007669"/>
    <property type="project" value="UniProtKB-EC"/>
</dbReference>
<dbReference type="RefSeq" id="WP_034499443.1">
    <property type="nucleotide sequence ID" value="NZ_JMPI01000070.1"/>
</dbReference>
<gene>
    <name evidence="8" type="ORF">GBAG_3972</name>
</gene>
<dbReference type="EC" id="3.1.3.48" evidence="2"/>
<dbReference type="eggNOG" id="COG0394">
    <property type="taxonomic scope" value="Bacteria"/>
</dbReference>
<evidence type="ECO:0000256" key="5">
    <source>
        <dbReference type="ARBA" id="ARBA00051722"/>
    </source>
</evidence>
<dbReference type="SUPFAM" id="SSF52788">
    <property type="entry name" value="Phosphotyrosine protein phosphatases I"/>
    <property type="match status" value="1"/>
</dbReference>
<dbReference type="CDD" id="cd16343">
    <property type="entry name" value="LMWPTP"/>
    <property type="match status" value="1"/>
</dbReference>
<evidence type="ECO:0000313" key="8">
    <source>
        <dbReference type="EMBL" id="KFC77007.1"/>
    </source>
</evidence>
<sequence length="144" mass="15851">MFDSILVVCIGNICRSPTGERLLRKALPGIKIDSAGLGALVGEGTNPIAAQVAAENGLSLDGHCAQAFSSELAMQYDLILVMEKSHLERIKKNYPEASGKTMLMGHWQNQLEIGDPYKKSREMYQLVYTQLAQSTARWVLALKK</sequence>
<feature type="active site" evidence="6">
    <location>
        <position position="15"/>
    </location>
</feature>
<dbReference type="AlphaFoldDB" id="A0A085FZW2"/>
<accession>A0A085FZW2</accession>
<evidence type="ECO:0000256" key="2">
    <source>
        <dbReference type="ARBA" id="ARBA00013064"/>
    </source>
</evidence>
<dbReference type="SMART" id="SM00226">
    <property type="entry name" value="LMWPc"/>
    <property type="match status" value="1"/>
</dbReference>
<evidence type="ECO:0000259" key="7">
    <source>
        <dbReference type="SMART" id="SM00226"/>
    </source>
</evidence>
<protein>
    <recommendedName>
        <fullName evidence="2">protein-tyrosine-phosphatase</fullName>
        <ecNumber evidence="2">3.1.3.48</ecNumber>
    </recommendedName>
</protein>
<dbReference type="Gene3D" id="3.40.50.2300">
    <property type="match status" value="1"/>
</dbReference>
<feature type="active site" description="Proton donor" evidence="6">
    <location>
        <position position="115"/>
    </location>
</feature>
<comment type="catalytic activity">
    <reaction evidence="5">
        <text>O-phospho-L-tyrosyl-[protein] + H2O = L-tyrosyl-[protein] + phosphate</text>
        <dbReference type="Rhea" id="RHEA:10684"/>
        <dbReference type="Rhea" id="RHEA-COMP:10136"/>
        <dbReference type="Rhea" id="RHEA-COMP:20101"/>
        <dbReference type="ChEBI" id="CHEBI:15377"/>
        <dbReference type="ChEBI" id="CHEBI:43474"/>
        <dbReference type="ChEBI" id="CHEBI:46858"/>
        <dbReference type="ChEBI" id="CHEBI:61978"/>
        <dbReference type="EC" id="3.1.3.48"/>
    </reaction>
</comment>
<feature type="domain" description="Phosphotyrosine protein phosphatase I" evidence="7">
    <location>
        <begin position="3"/>
        <end position="141"/>
    </location>
</feature>
<proteinExistence type="inferred from homology"/>
<comment type="caution">
    <text evidence="8">The sequence shown here is derived from an EMBL/GenBank/DDBJ whole genome shotgun (WGS) entry which is preliminary data.</text>
</comment>
<feature type="active site" description="Nucleophile" evidence="6">
    <location>
        <position position="9"/>
    </location>
</feature>
<evidence type="ECO:0000256" key="4">
    <source>
        <dbReference type="ARBA" id="ARBA00022912"/>
    </source>
</evidence>
<dbReference type="OrthoDB" id="9784339at2"/>
<reference evidence="8 9" key="1">
    <citation type="submission" date="2014-05" db="EMBL/GenBank/DDBJ databases">
        <title>ATOL: Assembling a taxonomically balanced genome-scale reconstruction of the evolutionary history of the Enterobacteriaceae.</title>
        <authorList>
            <person name="Plunkett G.III."/>
            <person name="Neeno-Eckwall E.C."/>
            <person name="Glasner J.D."/>
            <person name="Perna N.T."/>
        </authorList>
    </citation>
    <scope>NUCLEOTIDE SEQUENCE [LARGE SCALE GENOMIC DNA]</scope>
    <source>
        <strain evidence="8 9">ATCC 33320</strain>
    </source>
</reference>
<dbReference type="InterPro" id="IPR023485">
    <property type="entry name" value="Ptyr_pPase"/>
</dbReference>
<keyword evidence="3 8" id="KW-0378">Hydrolase</keyword>
<keyword evidence="4" id="KW-0904">Protein phosphatase</keyword>
<evidence type="ECO:0000256" key="1">
    <source>
        <dbReference type="ARBA" id="ARBA00011063"/>
    </source>
</evidence>
<keyword evidence="9" id="KW-1185">Reference proteome</keyword>